<reference evidence="1 2" key="1">
    <citation type="submission" date="2020-11" db="EMBL/GenBank/DDBJ databases">
        <title>Fusibacter basophilias sp. nov.</title>
        <authorList>
            <person name="Qiu D."/>
        </authorList>
    </citation>
    <scope>NUCLEOTIDE SEQUENCE [LARGE SCALE GENOMIC DNA]</scope>
    <source>
        <strain evidence="1 2">Q10-2</strain>
    </source>
</reference>
<proteinExistence type="predicted"/>
<evidence type="ECO:0000313" key="2">
    <source>
        <dbReference type="Proteomes" id="UP000614200"/>
    </source>
</evidence>
<sequence length="353" mass="41583">MDRDEIKYEIGLKGKIMIELDDWKISSDPIFHKECMKTFFKGYCKHNGYDTNLIFEYIDNKIIGATTFYLEFSKHHFILFNFNTIPLLKSYYYTLMKYYLLGDINGVWDSIFKIDTRVSNVNYETDFDQKVITYNGVWSHTDKDSLVNFLTFISTQFLMNHEIAHCLNGHTKFLASSDFVEYVRDENIDKTVLMKTLEMDADAYAAGSLANYINNFNYDDLCIIFPYLTTISRSEMSTLCVFAILSTFMCSSEYVSSSNKYLTPLMRAVLSIDVLLAEFKLLSDKEFNPEVYKTLIFIAYENYSKIFDKEIVDFDRVKALMKEHKEYEEHLRKLWITSLRNKLDKFAFEELAK</sequence>
<dbReference type="EMBL" id="JADKNH010000035">
    <property type="protein sequence ID" value="MBF4696092.1"/>
    <property type="molecule type" value="Genomic_DNA"/>
</dbReference>
<evidence type="ECO:0000313" key="1">
    <source>
        <dbReference type="EMBL" id="MBF4696092.1"/>
    </source>
</evidence>
<dbReference type="RefSeq" id="WP_194704327.1">
    <property type="nucleotide sequence ID" value="NZ_JADKNH010000035.1"/>
</dbReference>
<organism evidence="1 2">
    <name type="scientific">Fusibacter ferrireducens</name>
    <dbReference type="NCBI Taxonomy" id="2785058"/>
    <lineage>
        <taxon>Bacteria</taxon>
        <taxon>Bacillati</taxon>
        <taxon>Bacillota</taxon>
        <taxon>Clostridia</taxon>
        <taxon>Eubacteriales</taxon>
        <taxon>Eubacteriales Family XII. Incertae Sedis</taxon>
        <taxon>Fusibacter</taxon>
    </lineage>
</organism>
<comment type="caution">
    <text evidence="1">The sequence shown here is derived from an EMBL/GenBank/DDBJ whole genome shotgun (WGS) entry which is preliminary data.</text>
</comment>
<protein>
    <submittedName>
        <fullName evidence="1">Uncharacterized protein</fullName>
    </submittedName>
</protein>
<gene>
    <name evidence="1" type="ORF">ISU02_23585</name>
</gene>
<keyword evidence="2" id="KW-1185">Reference proteome</keyword>
<accession>A0ABS0A069</accession>
<dbReference type="Proteomes" id="UP000614200">
    <property type="component" value="Unassembled WGS sequence"/>
</dbReference>
<name>A0ABS0A069_9FIRM</name>